<protein>
    <submittedName>
        <fullName evidence="1">Uncharacterized protein</fullName>
    </submittedName>
</protein>
<gene>
    <name evidence="1" type="ORF">EGT73_17100</name>
</gene>
<sequence length="77" mass="8731">MCAKTYKAGHFLSQELSAEIGDCLGRGWLDKSQQSSFLFKKQSNLLAISIKTDHKKADLFLSRLFTVFEVGQKILTY</sequence>
<dbReference type="EMBL" id="RHXE01000070">
    <property type="protein sequence ID" value="RSE17420.1"/>
    <property type="molecule type" value="Genomic_DNA"/>
</dbReference>
<proteinExistence type="predicted"/>
<evidence type="ECO:0000313" key="1">
    <source>
        <dbReference type="EMBL" id="RSE17420.1"/>
    </source>
</evidence>
<evidence type="ECO:0000313" key="2">
    <source>
        <dbReference type="Proteomes" id="UP000277537"/>
    </source>
</evidence>
<dbReference type="AlphaFoldDB" id="A0A3R9ESA4"/>
<dbReference type="Proteomes" id="UP000277537">
    <property type="component" value="Unassembled WGS sequence"/>
</dbReference>
<accession>A0A3R9ESA4</accession>
<organism evidence="1 2">
    <name type="scientific">Acinetobacter johnsonii</name>
    <dbReference type="NCBI Taxonomy" id="40214"/>
    <lineage>
        <taxon>Bacteria</taxon>
        <taxon>Pseudomonadati</taxon>
        <taxon>Pseudomonadota</taxon>
        <taxon>Gammaproteobacteria</taxon>
        <taxon>Moraxellales</taxon>
        <taxon>Moraxellaceae</taxon>
        <taxon>Acinetobacter</taxon>
    </lineage>
</organism>
<reference evidence="1 2" key="1">
    <citation type="submission" date="2018-10" db="EMBL/GenBank/DDBJ databases">
        <title>Transmission dynamics of multidrug resistant bacteria on intensive care unit surfaces.</title>
        <authorList>
            <person name="D'Souza A.W."/>
            <person name="Potter R.F."/>
            <person name="Wallace M."/>
            <person name="Shupe A."/>
            <person name="Patel S."/>
            <person name="Sun S."/>
            <person name="Gul D."/>
            <person name="Kwon J.H."/>
            <person name="Andleeb S."/>
            <person name="Burnham C.-A.D."/>
            <person name="Dantas G."/>
        </authorList>
    </citation>
    <scope>NUCLEOTIDE SEQUENCE [LARGE SCALE GENOMIC DNA]</scope>
    <source>
        <strain evidence="1 2">AJ_385</strain>
    </source>
</reference>
<name>A0A3R9ESA4_ACIJO</name>
<comment type="caution">
    <text evidence="1">The sequence shown here is derived from an EMBL/GenBank/DDBJ whole genome shotgun (WGS) entry which is preliminary data.</text>
</comment>